<dbReference type="Gene3D" id="3.30.710.10">
    <property type="entry name" value="Potassium Channel Kv1.1, Chain A"/>
    <property type="match status" value="1"/>
</dbReference>
<dbReference type="SMART" id="SM00225">
    <property type="entry name" value="BTB"/>
    <property type="match status" value="1"/>
</dbReference>
<dbReference type="InterPro" id="IPR000210">
    <property type="entry name" value="BTB/POZ_dom"/>
</dbReference>
<dbReference type="RefSeq" id="XP_060292137.1">
    <property type="nucleotide sequence ID" value="XM_060442928.1"/>
</dbReference>
<dbReference type="Pfam" id="PF00651">
    <property type="entry name" value="BTB"/>
    <property type="match status" value="1"/>
</dbReference>
<dbReference type="EMBL" id="JAUIRO010000007">
    <property type="protein sequence ID" value="KAK0707043.1"/>
    <property type="molecule type" value="Genomic_DNA"/>
</dbReference>
<organism evidence="2 3">
    <name type="scientific">Lasiosphaeria miniovina</name>
    <dbReference type="NCBI Taxonomy" id="1954250"/>
    <lineage>
        <taxon>Eukaryota</taxon>
        <taxon>Fungi</taxon>
        <taxon>Dikarya</taxon>
        <taxon>Ascomycota</taxon>
        <taxon>Pezizomycotina</taxon>
        <taxon>Sordariomycetes</taxon>
        <taxon>Sordariomycetidae</taxon>
        <taxon>Sordariales</taxon>
        <taxon>Lasiosphaeriaceae</taxon>
        <taxon>Lasiosphaeria</taxon>
    </lineage>
</organism>
<comment type="caution">
    <text evidence="2">The sequence shown here is derived from an EMBL/GenBank/DDBJ whole genome shotgun (WGS) entry which is preliminary data.</text>
</comment>
<keyword evidence="3" id="KW-1185">Reference proteome</keyword>
<evidence type="ECO:0000313" key="2">
    <source>
        <dbReference type="EMBL" id="KAK0707043.1"/>
    </source>
</evidence>
<dbReference type="InterPro" id="IPR011333">
    <property type="entry name" value="SKP1/BTB/POZ_sf"/>
</dbReference>
<evidence type="ECO:0000259" key="1">
    <source>
        <dbReference type="PROSITE" id="PS50097"/>
    </source>
</evidence>
<dbReference type="Proteomes" id="UP001172101">
    <property type="component" value="Unassembled WGS sequence"/>
</dbReference>
<name>A0AA40DP68_9PEZI</name>
<reference evidence="2" key="1">
    <citation type="submission" date="2023-06" db="EMBL/GenBank/DDBJ databases">
        <title>Genome-scale phylogeny and comparative genomics of the fungal order Sordariales.</title>
        <authorList>
            <consortium name="Lawrence Berkeley National Laboratory"/>
            <person name="Hensen N."/>
            <person name="Bonometti L."/>
            <person name="Westerberg I."/>
            <person name="Brannstrom I.O."/>
            <person name="Guillou S."/>
            <person name="Cros-Aarteil S."/>
            <person name="Calhoun S."/>
            <person name="Haridas S."/>
            <person name="Kuo A."/>
            <person name="Mondo S."/>
            <person name="Pangilinan J."/>
            <person name="Riley R."/>
            <person name="LaButti K."/>
            <person name="Andreopoulos B."/>
            <person name="Lipzen A."/>
            <person name="Chen C."/>
            <person name="Yanf M."/>
            <person name="Daum C."/>
            <person name="Ng V."/>
            <person name="Clum A."/>
            <person name="Steindorff A."/>
            <person name="Ohm R."/>
            <person name="Martin F."/>
            <person name="Silar P."/>
            <person name="Natvig D."/>
            <person name="Lalanne C."/>
            <person name="Gautier V."/>
            <person name="Ament-velasquez S.L."/>
            <person name="Kruys A."/>
            <person name="Hutchinson M.I."/>
            <person name="Powell A.J."/>
            <person name="Barry K."/>
            <person name="Miller A.N."/>
            <person name="Grigoriev I.V."/>
            <person name="Debuchy R."/>
            <person name="Gladieux P."/>
            <person name="Thoren M.H."/>
            <person name="Johannesson H."/>
        </authorList>
    </citation>
    <scope>NUCLEOTIDE SEQUENCE</scope>
    <source>
        <strain evidence="2">SMH2392-1A</strain>
    </source>
</reference>
<dbReference type="PANTHER" id="PTHR47843:SF5">
    <property type="entry name" value="BTB_POZ DOMAIN PROTEIN"/>
    <property type="match status" value="1"/>
</dbReference>
<dbReference type="PROSITE" id="PS50097">
    <property type="entry name" value="BTB"/>
    <property type="match status" value="1"/>
</dbReference>
<dbReference type="CDD" id="cd18186">
    <property type="entry name" value="BTB_POZ_ZBTB_KLHL-like"/>
    <property type="match status" value="1"/>
</dbReference>
<feature type="domain" description="BTB" evidence="1">
    <location>
        <begin position="31"/>
        <end position="90"/>
    </location>
</feature>
<dbReference type="GeneID" id="85326198"/>
<proteinExistence type="predicted"/>
<dbReference type="PANTHER" id="PTHR47843">
    <property type="entry name" value="BTB DOMAIN-CONTAINING PROTEIN-RELATED"/>
    <property type="match status" value="1"/>
</dbReference>
<sequence length="154" mass="16858">MPSSSDGNTYNEAHQELAESLKRLYARGSYSDLEITCQGKSYPVHKAIVCPRSAFLAAACSGQFKEASDGRIDLSANDPKAVGAMISYLYCLDHLNSVEDPANSIQAPETCPELVAHTRVYILAEKYLIGGLKTLALRKFTTSVHDHFNVNSFL</sequence>
<protein>
    <recommendedName>
        <fullName evidence="1">BTB domain-containing protein</fullName>
    </recommendedName>
</protein>
<gene>
    <name evidence="2" type="ORF">B0T26DRAFT_728927</name>
</gene>
<accession>A0AA40DP68</accession>
<dbReference type="AlphaFoldDB" id="A0AA40DP68"/>
<dbReference type="SUPFAM" id="SSF54695">
    <property type="entry name" value="POZ domain"/>
    <property type="match status" value="1"/>
</dbReference>
<evidence type="ECO:0000313" key="3">
    <source>
        <dbReference type="Proteomes" id="UP001172101"/>
    </source>
</evidence>